<sequence length="72" mass="8305">MRLRLSLSLRLRLRLALAVDRHGPTTWSWGSEDLSQKAIACDYLYNILWLPPPSPPPDDDDDDDPDWDVRTS</sequence>
<dbReference type="HOGENOM" id="CLU_2724885_0_0_1"/>
<dbReference type="AlphaFoldDB" id="B4H0K1"/>
<feature type="region of interest" description="Disordered" evidence="1">
    <location>
        <begin position="52"/>
        <end position="72"/>
    </location>
</feature>
<feature type="chain" id="PRO_5002804605" evidence="2">
    <location>
        <begin position="19"/>
        <end position="72"/>
    </location>
</feature>
<reference evidence="3 4" key="1">
    <citation type="journal article" date="2007" name="Nature">
        <title>Evolution of genes and genomes on the Drosophila phylogeny.</title>
        <authorList>
            <consortium name="Drosophila 12 Genomes Consortium"/>
            <person name="Clark A.G."/>
            <person name="Eisen M.B."/>
            <person name="Smith D.R."/>
            <person name="Bergman C.M."/>
            <person name="Oliver B."/>
            <person name="Markow T.A."/>
            <person name="Kaufman T.C."/>
            <person name="Kellis M."/>
            <person name="Gelbart W."/>
            <person name="Iyer V.N."/>
            <person name="Pollard D.A."/>
            <person name="Sackton T.B."/>
            <person name="Larracuente A.M."/>
            <person name="Singh N.D."/>
            <person name="Abad J.P."/>
            <person name="Abt D.N."/>
            <person name="Adryan B."/>
            <person name="Aguade M."/>
            <person name="Akashi H."/>
            <person name="Anderson W.W."/>
            <person name="Aquadro C.F."/>
            <person name="Ardell D.H."/>
            <person name="Arguello R."/>
            <person name="Artieri C.G."/>
            <person name="Barbash D.A."/>
            <person name="Barker D."/>
            <person name="Barsanti P."/>
            <person name="Batterham P."/>
            <person name="Batzoglou S."/>
            <person name="Begun D."/>
            <person name="Bhutkar A."/>
            <person name="Blanco E."/>
            <person name="Bosak S.A."/>
            <person name="Bradley R.K."/>
            <person name="Brand A.D."/>
            <person name="Brent M.R."/>
            <person name="Brooks A.N."/>
            <person name="Brown R.H."/>
            <person name="Butlin R.K."/>
            <person name="Caggese C."/>
            <person name="Calvi B.R."/>
            <person name="Bernardo de Carvalho A."/>
            <person name="Caspi A."/>
            <person name="Castrezana S."/>
            <person name="Celniker S.E."/>
            <person name="Chang J.L."/>
            <person name="Chapple C."/>
            <person name="Chatterji S."/>
            <person name="Chinwalla A."/>
            <person name="Civetta A."/>
            <person name="Clifton S.W."/>
            <person name="Comeron J.M."/>
            <person name="Costello J.C."/>
            <person name="Coyne J.A."/>
            <person name="Daub J."/>
            <person name="David R.G."/>
            <person name="Delcher A.L."/>
            <person name="Delehaunty K."/>
            <person name="Do C.B."/>
            <person name="Ebling H."/>
            <person name="Edwards K."/>
            <person name="Eickbush T."/>
            <person name="Evans J.D."/>
            <person name="Filipski A."/>
            <person name="Findeiss S."/>
            <person name="Freyhult E."/>
            <person name="Fulton L."/>
            <person name="Fulton R."/>
            <person name="Garcia A.C."/>
            <person name="Gardiner A."/>
            <person name="Garfield D.A."/>
            <person name="Garvin B.E."/>
            <person name="Gibson G."/>
            <person name="Gilbert D."/>
            <person name="Gnerre S."/>
            <person name="Godfrey J."/>
            <person name="Good R."/>
            <person name="Gotea V."/>
            <person name="Gravely B."/>
            <person name="Greenberg A.J."/>
            <person name="Griffiths-Jones S."/>
            <person name="Gross S."/>
            <person name="Guigo R."/>
            <person name="Gustafson E.A."/>
            <person name="Haerty W."/>
            <person name="Hahn M.W."/>
            <person name="Halligan D.L."/>
            <person name="Halpern A.L."/>
            <person name="Halter G.M."/>
            <person name="Han M.V."/>
            <person name="Heger A."/>
            <person name="Hillier L."/>
            <person name="Hinrichs A.S."/>
            <person name="Holmes I."/>
            <person name="Hoskins R.A."/>
            <person name="Hubisz M.J."/>
            <person name="Hultmark D."/>
            <person name="Huntley M.A."/>
            <person name="Jaffe D.B."/>
            <person name="Jagadeeshan S."/>
            <person name="Jeck W.R."/>
            <person name="Johnson J."/>
            <person name="Jones C.D."/>
            <person name="Jordan W.C."/>
            <person name="Karpen G.H."/>
            <person name="Kataoka E."/>
            <person name="Keightley P.D."/>
            <person name="Kheradpour P."/>
            <person name="Kirkness E.F."/>
            <person name="Koerich L.B."/>
            <person name="Kristiansen K."/>
            <person name="Kudrna D."/>
            <person name="Kulathinal R.J."/>
            <person name="Kumar S."/>
            <person name="Kwok R."/>
            <person name="Lander E."/>
            <person name="Langley C.H."/>
            <person name="Lapoint R."/>
            <person name="Lazzaro B.P."/>
            <person name="Lee S.J."/>
            <person name="Levesque L."/>
            <person name="Li R."/>
            <person name="Lin C.F."/>
            <person name="Lin M.F."/>
            <person name="Lindblad-Toh K."/>
            <person name="Llopart A."/>
            <person name="Long M."/>
            <person name="Low L."/>
            <person name="Lozovsky E."/>
            <person name="Lu J."/>
            <person name="Luo M."/>
            <person name="Machado C.A."/>
            <person name="Makalowski W."/>
            <person name="Marzo M."/>
            <person name="Matsuda M."/>
            <person name="Matzkin L."/>
            <person name="McAllister B."/>
            <person name="McBride C.S."/>
            <person name="McKernan B."/>
            <person name="McKernan K."/>
            <person name="Mendez-Lago M."/>
            <person name="Minx P."/>
            <person name="Mollenhauer M.U."/>
            <person name="Montooth K."/>
            <person name="Mount S.M."/>
            <person name="Mu X."/>
            <person name="Myers E."/>
            <person name="Negre B."/>
            <person name="Newfeld S."/>
            <person name="Nielsen R."/>
            <person name="Noor M.A."/>
            <person name="O'Grady P."/>
            <person name="Pachter L."/>
            <person name="Papaceit M."/>
            <person name="Parisi M.J."/>
            <person name="Parisi M."/>
            <person name="Parts L."/>
            <person name="Pedersen J.S."/>
            <person name="Pesole G."/>
            <person name="Phillippy A.M."/>
            <person name="Ponting C.P."/>
            <person name="Pop M."/>
            <person name="Porcelli D."/>
            <person name="Powell J.R."/>
            <person name="Prohaska S."/>
            <person name="Pruitt K."/>
            <person name="Puig M."/>
            <person name="Quesneville H."/>
            <person name="Ram K.R."/>
            <person name="Rand D."/>
            <person name="Rasmussen M.D."/>
            <person name="Reed L.K."/>
            <person name="Reenan R."/>
            <person name="Reily A."/>
            <person name="Remington K.A."/>
            <person name="Rieger T.T."/>
            <person name="Ritchie M.G."/>
            <person name="Robin C."/>
            <person name="Rogers Y.H."/>
            <person name="Rohde C."/>
            <person name="Rozas J."/>
            <person name="Rubenfield M.J."/>
            <person name="Ruiz A."/>
            <person name="Russo S."/>
            <person name="Salzberg S.L."/>
            <person name="Sanchez-Gracia A."/>
            <person name="Saranga D.J."/>
            <person name="Sato H."/>
            <person name="Schaeffer S.W."/>
            <person name="Schatz M.C."/>
            <person name="Schlenke T."/>
            <person name="Schwartz R."/>
            <person name="Segarra C."/>
            <person name="Singh R.S."/>
            <person name="Sirot L."/>
            <person name="Sirota M."/>
            <person name="Sisneros N.B."/>
            <person name="Smith C.D."/>
            <person name="Smith T.F."/>
            <person name="Spieth J."/>
            <person name="Stage D.E."/>
            <person name="Stark A."/>
            <person name="Stephan W."/>
            <person name="Strausberg R.L."/>
            <person name="Strempel S."/>
            <person name="Sturgill D."/>
            <person name="Sutton G."/>
            <person name="Sutton G.G."/>
            <person name="Tao W."/>
            <person name="Teichmann S."/>
            <person name="Tobari Y.N."/>
            <person name="Tomimura Y."/>
            <person name="Tsolas J.M."/>
            <person name="Valente V.L."/>
            <person name="Venter E."/>
            <person name="Venter J.C."/>
            <person name="Vicario S."/>
            <person name="Vieira F.G."/>
            <person name="Vilella A.J."/>
            <person name="Villasante A."/>
            <person name="Walenz B."/>
            <person name="Wang J."/>
            <person name="Wasserman M."/>
            <person name="Watts T."/>
            <person name="Wilson D."/>
            <person name="Wilson R.K."/>
            <person name="Wing R.A."/>
            <person name="Wolfner M.F."/>
            <person name="Wong A."/>
            <person name="Wong G.K."/>
            <person name="Wu C.I."/>
            <person name="Wu G."/>
            <person name="Yamamoto D."/>
            <person name="Yang H.P."/>
            <person name="Yang S.P."/>
            <person name="Yorke J.A."/>
            <person name="Yoshida K."/>
            <person name="Zdobnov E."/>
            <person name="Zhang P."/>
            <person name="Zhang Y."/>
            <person name="Zimin A.V."/>
            <person name="Baldwin J."/>
            <person name="Abdouelleil A."/>
            <person name="Abdulkadir J."/>
            <person name="Abebe A."/>
            <person name="Abera B."/>
            <person name="Abreu J."/>
            <person name="Acer S.C."/>
            <person name="Aftuck L."/>
            <person name="Alexander A."/>
            <person name="An P."/>
            <person name="Anderson E."/>
            <person name="Anderson S."/>
            <person name="Arachi H."/>
            <person name="Azer M."/>
            <person name="Bachantsang P."/>
            <person name="Barry A."/>
            <person name="Bayul T."/>
            <person name="Berlin A."/>
            <person name="Bessette D."/>
            <person name="Bloom T."/>
            <person name="Blye J."/>
            <person name="Boguslavskiy L."/>
            <person name="Bonnet C."/>
            <person name="Boukhgalter B."/>
            <person name="Bourzgui I."/>
            <person name="Brown A."/>
            <person name="Cahill P."/>
            <person name="Channer S."/>
            <person name="Cheshatsang Y."/>
            <person name="Chuda L."/>
            <person name="Citroen M."/>
            <person name="Collymore A."/>
            <person name="Cooke P."/>
            <person name="Costello M."/>
            <person name="D'Aco K."/>
            <person name="Daza R."/>
            <person name="De Haan G."/>
            <person name="DeGray S."/>
            <person name="DeMaso C."/>
            <person name="Dhargay N."/>
            <person name="Dooley K."/>
            <person name="Dooley E."/>
            <person name="Doricent M."/>
            <person name="Dorje P."/>
            <person name="Dorjee K."/>
            <person name="Dupes A."/>
            <person name="Elong R."/>
            <person name="Falk J."/>
            <person name="Farina A."/>
            <person name="Faro S."/>
            <person name="Ferguson D."/>
            <person name="Fisher S."/>
            <person name="Foley C.D."/>
            <person name="Franke A."/>
            <person name="Friedrich D."/>
            <person name="Gadbois L."/>
            <person name="Gearin G."/>
            <person name="Gearin C.R."/>
            <person name="Giannoukos G."/>
            <person name="Goode T."/>
            <person name="Graham J."/>
            <person name="Grandbois E."/>
            <person name="Grewal S."/>
            <person name="Gyaltsen K."/>
            <person name="Hafez N."/>
            <person name="Hagos B."/>
            <person name="Hall J."/>
            <person name="Henson C."/>
            <person name="Hollinger A."/>
            <person name="Honan T."/>
            <person name="Huard M.D."/>
            <person name="Hughes L."/>
            <person name="Hurhula B."/>
            <person name="Husby M.E."/>
            <person name="Kamat A."/>
            <person name="Kanga B."/>
            <person name="Kashin S."/>
            <person name="Khazanovich D."/>
            <person name="Kisner P."/>
            <person name="Lance K."/>
            <person name="Lara M."/>
            <person name="Lee W."/>
            <person name="Lennon N."/>
            <person name="Letendre F."/>
            <person name="LeVine R."/>
            <person name="Lipovsky A."/>
            <person name="Liu X."/>
            <person name="Liu J."/>
            <person name="Liu S."/>
            <person name="Lokyitsang T."/>
            <person name="Lokyitsang Y."/>
            <person name="Lubonja R."/>
            <person name="Lui A."/>
            <person name="MacDonald P."/>
            <person name="Magnisalis V."/>
            <person name="Maru K."/>
            <person name="Matthews C."/>
            <person name="McCusker W."/>
            <person name="McDonough S."/>
            <person name="Mehta T."/>
            <person name="Meldrim J."/>
            <person name="Meneus L."/>
            <person name="Mihai O."/>
            <person name="Mihalev A."/>
            <person name="Mihova T."/>
            <person name="Mittelman R."/>
            <person name="Mlenga V."/>
            <person name="Montmayeur A."/>
            <person name="Mulrain L."/>
            <person name="Navidi A."/>
            <person name="Naylor J."/>
            <person name="Negash T."/>
            <person name="Nguyen T."/>
            <person name="Nguyen N."/>
            <person name="Nicol R."/>
            <person name="Norbu C."/>
            <person name="Norbu N."/>
            <person name="Novod N."/>
            <person name="O'Neill B."/>
            <person name="Osman S."/>
            <person name="Markiewicz E."/>
            <person name="Oyono O.L."/>
            <person name="Patti C."/>
            <person name="Phunkhang P."/>
            <person name="Pierre F."/>
            <person name="Priest M."/>
            <person name="Raghuraman S."/>
            <person name="Rege F."/>
            <person name="Reyes R."/>
            <person name="Rise C."/>
            <person name="Rogov P."/>
            <person name="Ross K."/>
            <person name="Ryan E."/>
            <person name="Settipalli S."/>
            <person name="Shea T."/>
            <person name="Sherpa N."/>
            <person name="Shi L."/>
            <person name="Shih D."/>
            <person name="Sparrow T."/>
            <person name="Spaulding J."/>
            <person name="Stalker J."/>
            <person name="Stange-Thomann N."/>
            <person name="Stavropoulos S."/>
            <person name="Stone C."/>
            <person name="Strader C."/>
            <person name="Tesfaye S."/>
            <person name="Thomson T."/>
            <person name="Thoulutsang Y."/>
            <person name="Thoulutsang D."/>
            <person name="Topham K."/>
            <person name="Topping I."/>
            <person name="Tsamla T."/>
            <person name="Vassiliev H."/>
            <person name="Vo A."/>
            <person name="Wangchuk T."/>
            <person name="Wangdi T."/>
            <person name="Weiand M."/>
            <person name="Wilkinson J."/>
            <person name="Wilson A."/>
            <person name="Yadav S."/>
            <person name="Young G."/>
            <person name="Yu Q."/>
            <person name="Zembek L."/>
            <person name="Zhong D."/>
            <person name="Zimmer A."/>
            <person name="Zwirko Z."/>
            <person name="Jaffe D.B."/>
            <person name="Alvarez P."/>
            <person name="Brockman W."/>
            <person name="Butler J."/>
            <person name="Chin C."/>
            <person name="Gnerre S."/>
            <person name="Grabherr M."/>
            <person name="Kleber M."/>
            <person name="Mauceli E."/>
            <person name="MacCallum I."/>
        </authorList>
    </citation>
    <scope>NUCLEOTIDE SEQUENCE [LARGE SCALE GENOMIC DNA]</scope>
    <source>
        <strain evidence="4">MSH-3 / Tucson 14011-0111.49</strain>
    </source>
</reference>
<feature type="compositionally biased region" description="Acidic residues" evidence="1">
    <location>
        <begin position="57"/>
        <end position="66"/>
    </location>
</feature>
<dbReference type="Proteomes" id="UP000008744">
    <property type="component" value="Unassembled WGS sequence"/>
</dbReference>
<evidence type="ECO:0000313" key="4">
    <source>
        <dbReference type="Proteomes" id="UP000008744"/>
    </source>
</evidence>
<name>B4H0K1_DROPE</name>
<dbReference type="EMBL" id="CH479200">
    <property type="protein sequence ID" value="EDW29796.1"/>
    <property type="molecule type" value="Genomic_DNA"/>
</dbReference>
<feature type="signal peptide" evidence="2">
    <location>
        <begin position="1"/>
        <end position="18"/>
    </location>
</feature>
<accession>B4H0K1</accession>
<organism evidence="4">
    <name type="scientific">Drosophila persimilis</name>
    <name type="common">Fruit fly</name>
    <dbReference type="NCBI Taxonomy" id="7234"/>
    <lineage>
        <taxon>Eukaryota</taxon>
        <taxon>Metazoa</taxon>
        <taxon>Ecdysozoa</taxon>
        <taxon>Arthropoda</taxon>
        <taxon>Hexapoda</taxon>
        <taxon>Insecta</taxon>
        <taxon>Pterygota</taxon>
        <taxon>Neoptera</taxon>
        <taxon>Endopterygota</taxon>
        <taxon>Diptera</taxon>
        <taxon>Brachycera</taxon>
        <taxon>Muscomorpha</taxon>
        <taxon>Ephydroidea</taxon>
        <taxon>Drosophilidae</taxon>
        <taxon>Drosophila</taxon>
        <taxon>Sophophora</taxon>
    </lineage>
</organism>
<keyword evidence="2" id="KW-0732">Signal</keyword>
<evidence type="ECO:0000313" key="3">
    <source>
        <dbReference type="EMBL" id="EDW29796.1"/>
    </source>
</evidence>
<proteinExistence type="predicted"/>
<evidence type="ECO:0000256" key="1">
    <source>
        <dbReference type="SAM" id="MobiDB-lite"/>
    </source>
</evidence>
<evidence type="ECO:0000256" key="2">
    <source>
        <dbReference type="SAM" id="SignalP"/>
    </source>
</evidence>
<keyword evidence="4" id="KW-1185">Reference proteome</keyword>
<gene>
    <name evidence="3" type="primary">Dper\GL14831</name>
    <name evidence="3" type="ORF">Dper_GL14831</name>
</gene>
<protein>
    <submittedName>
        <fullName evidence="3">GL14831</fullName>
    </submittedName>
</protein>